<dbReference type="Proteomes" id="UP000587586">
    <property type="component" value="Unassembled WGS sequence"/>
</dbReference>
<sequence length="267" mass="28427">MNASDTRFSSLLFAVALFLVLIGGSTVAQAGEVSVYLKSGYFTWDEKLNGASFVKETGAMFGAGVAHQGEVAGLKLAELAEVWGGNLNYDGHDLTNTTKIDSDTSYLGTREEGSLGIRLPLPAGFSVEPFVGMGHKFWIRTRSGEDWNTIYAKVGVGSDVAIGESTVFAKAGLLMPLYTRNHVSLASAGYSDVVTEPKSLPSAFAEAGVKRGAFALSVEYEGMRFGESDKVPTSRLAGNPGAVIQNNQAFQPDSEAHLFSLKLAYSF</sequence>
<name>A0A6V8N9I5_9BACT</name>
<evidence type="ECO:0000313" key="2">
    <source>
        <dbReference type="Proteomes" id="UP000587586"/>
    </source>
</evidence>
<keyword evidence="2" id="KW-1185">Reference proteome</keyword>
<evidence type="ECO:0008006" key="3">
    <source>
        <dbReference type="Google" id="ProtNLM"/>
    </source>
</evidence>
<accession>A0A6V8N9I5</accession>
<comment type="caution">
    <text evidence="1">The sequence shown here is derived from an EMBL/GenBank/DDBJ whole genome shotgun (WGS) entry which is preliminary data.</text>
</comment>
<dbReference type="RefSeq" id="WP_183361814.1">
    <property type="nucleotide sequence ID" value="NZ_BLXZ01000005.1"/>
</dbReference>
<organism evidence="1 2">
    <name type="scientific">Geomonas limicola</name>
    <dbReference type="NCBI Taxonomy" id="2740186"/>
    <lineage>
        <taxon>Bacteria</taxon>
        <taxon>Pseudomonadati</taxon>
        <taxon>Thermodesulfobacteriota</taxon>
        <taxon>Desulfuromonadia</taxon>
        <taxon>Geobacterales</taxon>
        <taxon>Geobacteraceae</taxon>
        <taxon>Geomonas</taxon>
    </lineage>
</organism>
<protein>
    <recommendedName>
        <fullName evidence="3">Outer membrane protein beta-barrel domain-containing protein</fullName>
    </recommendedName>
</protein>
<dbReference type="SUPFAM" id="SSF103515">
    <property type="entry name" value="Autotransporter"/>
    <property type="match status" value="1"/>
</dbReference>
<dbReference type="InterPro" id="IPR036709">
    <property type="entry name" value="Autotransporte_beta_dom_sf"/>
</dbReference>
<dbReference type="AlphaFoldDB" id="A0A6V8N9I5"/>
<reference evidence="2" key="1">
    <citation type="submission" date="2020-06" db="EMBL/GenBank/DDBJ databases">
        <title>Draft genomic sequecing of Geomonas sp. Red745.</title>
        <authorList>
            <person name="Itoh H."/>
            <person name="Xu Z.X."/>
            <person name="Ushijima N."/>
            <person name="Masuda Y."/>
            <person name="Shiratori Y."/>
            <person name="Senoo K."/>
        </authorList>
    </citation>
    <scope>NUCLEOTIDE SEQUENCE [LARGE SCALE GENOMIC DNA]</scope>
    <source>
        <strain evidence="2">Red745</strain>
    </source>
</reference>
<gene>
    <name evidence="1" type="ORF">GMLC_28210</name>
</gene>
<dbReference type="EMBL" id="BLXZ01000005">
    <property type="protein sequence ID" value="GFO69242.1"/>
    <property type="molecule type" value="Genomic_DNA"/>
</dbReference>
<proteinExistence type="predicted"/>
<evidence type="ECO:0000313" key="1">
    <source>
        <dbReference type="EMBL" id="GFO69242.1"/>
    </source>
</evidence>